<protein>
    <submittedName>
        <fullName evidence="1">Uncharacterized protein</fullName>
    </submittedName>
</protein>
<gene>
    <name evidence="1" type="ORF">NLG97_g2290</name>
</gene>
<comment type="caution">
    <text evidence="1">The sequence shown here is derived from an EMBL/GenBank/DDBJ whole genome shotgun (WGS) entry which is preliminary data.</text>
</comment>
<keyword evidence="2" id="KW-1185">Reference proteome</keyword>
<accession>A0ACC1R217</accession>
<dbReference type="EMBL" id="JANAKD010000150">
    <property type="protein sequence ID" value="KAJ3496945.1"/>
    <property type="molecule type" value="Genomic_DNA"/>
</dbReference>
<dbReference type="Proteomes" id="UP001148737">
    <property type="component" value="Unassembled WGS sequence"/>
</dbReference>
<sequence length="499" mass="55504">MPHLLALPTELLRQIVIEAVSHSNLSKAHGIRFPGIARSRGALFNLSLTCKSVSEVALSLLYQHLVTHNPPGFNDAVTSMIRTLCTRPNLAAHVTELAVGGGSWLYFNETNVDWDTVRMRRKWQISPDDAEIFNQCFRDYKIAGTNANNLSVSADEDGGRSIGLPGPYQIEAIEAPVDAACDDDWNMEALSALSGLALISSINVQRLIIESNGWTLPRMVKSSRVMLDKLEEINWSCSDADAEFTLDSSLNWVFKAAPALKKLACVNIRGIRDVNVNNVTELSLRRSYLYGKSVEEMCKSFPKLKRLTIEVFERDYLEDDASPSYIVGCLARHYETTLTYLKLDWSEAWSLEFMDLELETPHLKSLSALQVMKALAELVVVSPLSHRIEEPEESEESFWSCLLPPNLEVLRLEGCNDAWNSLPLLSAIKSKCEKMEKVTMECRSPPGDATELQSLQETGSVGFEFEYKLTPTAAPQVDSDAESQESDDSENSGGRSDGI</sequence>
<name>A0ACC1R217_9HYPO</name>
<evidence type="ECO:0000313" key="1">
    <source>
        <dbReference type="EMBL" id="KAJ3496945.1"/>
    </source>
</evidence>
<evidence type="ECO:0000313" key="2">
    <source>
        <dbReference type="Proteomes" id="UP001148737"/>
    </source>
</evidence>
<proteinExistence type="predicted"/>
<reference evidence="1" key="1">
    <citation type="submission" date="2022-07" db="EMBL/GenBank/DDBJ databases">
        <title>Genome Sequence of Lecanicillium saksenae.</title>
        <authorList>
            <person name="Buettner E."/>
        </authorList>
    </citation>
    <scope>NUCLEOTIDE SEQUENCE</scope>
    <source>
        <strain evidence="1">VT-O1</strain>
    </source>
</reference>
<organism evidence="1 2">
    <name type="scientific">Lecanicillium saksenae</name>
    <dbReference type="NCBI Taxonomy" id="468837"/>
    <lineage>
        <taxon>Eukaryota</taxon>
        <taxon>Fungi</taxon>
        <taxon>Dikarya</taxon>
        <taxon>Ascomycota</taxon>
        <taxon>Pezizomycotina</taxon>
        <taxon>Sordariomycetes</taxon>
        <taxon>Hypocreomycetidae</taxon>
        <taxon>Hypocreales</taxon>
        <taxon>Cordycipitaceae</taxon>
        <taxon>Lecanicillium</taxon>
    </lineage>
</organism>